<name>A0A7J8VGB0_9ROSI</name>
<dbReference type="GO" id="GO:0016020">
    <property type="term" value="C:membrane"/>
    <property type="evidence" value="ECO:0007669"/>
    <property type="project" value="InterPro"/>
</dbReference>
<proteinExistence type="predicted"/>
<evidence type="ECO:0000256" key="4">
    <source>
        <dbReference type="ARBA" id="ARBA00023136"/>
    </source>
</evidence>
<feature type="transmembrane region" description="Helical" evidence="6">
    <location>
        <begin position="16"/>
        <end position="35"/>
    </location>
</feature>
<evidence type="ECO:0000256" key="2">
    <source>
        <dbReference type="ARBA" id="ARBA00022692"/>
    </source>
</evidence>
<evidence type="ECO:0000256" key="3">
    <source>
        <dbReference type="ARBA" id="ARBA00022989"/>
    </source>
</evidence>
<accession>A0A7J8VGB0</accession>
<gene>
    <name evidence="7" type="ORF">Goklo_005756</name>
</gene>
<evidence type="ECO:0000256" key="5">
    <source>
        <dbReference type="SAM" id="MobiDB-lite"/>
    </source>
</evidence>
<keyword evidence="4 6" id="KW-0472">Membrane</keyword>
<keyword evidence="3 6" id="KW-1133">Transmembrane helix</keyword>
<comment type="subcellular location">
    <subcellularLocation>
        <location evidence="1">Membrane</location>
        <topology evidence="1">Multi-pass membrane protein</topology>
    </subcellularLocation>
</comment>
<feature type="compositionally biased region" description="Basic and acidic residues" evidence="5">
    <location>
        <begin position="40"/>
        <end position="55"/>
    </location>
</feature>
<dbReference type="GO" id="GO:0022857">
    <property type="term" value="F:transmembrane transporter activity"/>
    <property type="evidence" value="ECO:0007669"/>
    <property type="project" value="InterPro"/>
</dbReference>
<organism evidence="7 8">
    <name type="scientific">Gossypium klotzschianum</name>
    <dbReference type="NCBI Taxonomy" id="34286"/>
    <lineage>
        <taxon>Eukaryota</taxon>
        <taxon>Viridiplantae</taxon>
        <taxon>Streptophyta</taxon>
        <taxon>Embryophyta</taxon>
        <taxon>Tracheophyta</taxon>
        <taxon>Spermatophyta</taxon>
        <taxon>Magnoliopsida</taxon>
        <taxon>eudicotyledons</taxon>
        <taxon>Gunneridae</taxon>
        <taxon>Pentapetalae</taxon>
        <taxon>rosids</taxon>
        <taxon>malvids</taxon>
        <taxon>Malvales</taxon>
        <taxon>Malvaceae</taxon>
        <taxon>Malvoideae</taxon>
        <taxon>Gossypium</taxon>
    </lineage>
</organism>
<reference evidence="7 8" key="1">
    <citation type="journal article" date="2019" name="Genome Biol. Evol.">
        <title>Insights into the evolution of the New World diploid cottons (Gossypium, subgenus Houzingenia) based on genome sequencing.</title>
        <authorList>
            <person name="Grover C.E."/>
            <person name="Arick M.A. 2nd"/>
            <person name="Thrash A."/>
            <person name="Conover J.L."/>
            <person name="Sanders W.S."/>
            <person name="Peterson D.G."/>
            <person name="Frelichowski J.E."/>
            <person name="Scheffler J.A."/>
            <person name="Scheffler B.E."/>
            <person name="Wendel J.F."/>
        </authorList>
    </citation>
    <scope>NUCLEOTIDE SEQUENCE [LARGE SCALE GENOMIC DNA]</scope>
    <source>
        <strain evidence="7">57</strain>
        <tissue evidence="7">Leaf</tissue>
    </source>
</reference>
<dbReference type="InterPro" id="IPR030184">
    <property type="entry name" value="WAT1-related"/>
</dbReference>
<dbReference type="SUPFAM" id="SSF103481">
    <property type="entry name" value="Multidrug resistance efflux transporter EmrE"/>
    <property type="match status" value="1"/>
</dbReference>
<dbReference type="PANTHER" id="PTHR31218">
    <property type="entry name" value="WAT1-RELATED PROTEIN"/>
    <property type="match status" value="1"/>
</dbReference>
<evidence type="ECO:0000313" key="8">
    <source>
        <dbReference type="Proteomes" id="UP000593573"/>
    </source>
</evidence>
<protein>
    <recommendedName>
        <fullName evidence="9">WAT1-related protein</fullName>
    </recommendedName>
</protein>
<dbReference type="InterPro" id="IPR037185">
    <property type="entry name" value="EmrE-like"/>
</dbReference>
<comment type="caution">
    <text evidence="7">The sequence shown here is derived from an EMBL/GenBank/DDBJ whole genome shotgun (WGS) entry which is preliminary data.</text>
</comment>
<evidence type="ECO:0008006" key="9">
    <source>
        <dbReference type="Google" id="ProtNLM"/>
    </source>
</evidence>
<feature type="region of interest" description="Disordered" evidence="5">
    <location>
        <begin position="40"/>
        <end position="67"/>
    </location>
</feature>
<sequence>MIITAALGSMILAEKIHLGSIIGTVLIIFGLYTVLWGKSKDRKSSNTEEGGKDIELPISDSGKSINLEDSTDGAARILKIPAENTGEA</sequence>
<dbReference type="OrthoDB" id="1728340at2759"/>
<evidence type="ECO:0000256" key="1">
    <source>
        <dbReference type="ARBA" id="ARBA00004141"/>
    </source>
</evidence>
<dbReference type="AlphaFoldDB" id="A0A7J8VGB0"/>
<keyword evidence="2 6" id="KW-0812">Transmembrane</keyword>
<evidence type="ECO:0000256" key="6">
    <source>
        <dbReference type="SAM" id="Phobius"/>
    </source>
</evidence>
<evidence type="ECO:0000313" key="7">
    <source>
        <dbReference type="EMBL" id="MBA0661464.1"/>
    </source>
</evidence>
<dbReference type="EMBL" id="JABFAB010000010">
    <property type="protein sequence ID" value="MBA0661464.1"/>
    <property type="molecule type" value="Genomic_DNA"/>
</dbReference>
<dbReference type="Proteomes" id="UP000593573">
    <property type="component" value="Unassembled WGS sequence"/>
</dbReference>
<keyword evidence="8" id="KW-1185">Reference proteome</keyword>